<evidence type="ECO:0000313" key="3">
    <source>
        <dbReference type="EMBL" id="MDQ0371428.1"/>
    </source>
</evidence>
<gene>
    <name evidence="3" type="ORF">J2S42_008097</name>
</gene>
<dbReference type="PANTHER" id="PTHR30290">
    <property type="entry name" value="PERIPLASMIC BINDING COMPONENT OF ABC TRANSPORTER"/>
    <property type="match status" value="1"/>
</dbReference>
<dbReference type="Gene3D" id="3.90.76.10">
    <property type="entry name" value="Dipeptide-binding Protein, Domain 1"/>
    <property type="match status" value="1"/>
</dbReference>
<protein>
    <submittedName>
        <fullName evidence="3">Peptide/nickel transport system substrate-binding protein</fullName>
    </submittedName>
</protein>
<dbReference type="CDD" id="cd08509">
    <property type="entry name" value="PBP2_TmCBP_oligosaccharides_like"/>
    <property type="match status" value="1"/>
</dbReference>
<name>A0AAE3W7I0_9ACTN</name>
<dbReference type="InterPro" id="IPR030678">
    <property type="entry name" value="Peptide/Ni-bd"/>
</dbReference>
<dbReference type="AlphaFoldDB" id="A0AAE3W7I0"/>
<proteinExistence type="predicted"/>
<dbReference type="SUPFAM" id="SSF53850">
    <property type="entry name" value="Periplasmic binding protein-like II"/>
    <property type="match status" value="1"/>
</dbReference>
<dbReference type="Gene3D" id="3.10.105.10">
    <property type="entry name" value="Dipeptide-binding Protein, Domain 3"/>
    <property type="match status" value="1"/>
</dbReference>
<reference evidence="3 4" key="1">
    <citation type="submission" date="2023-07" db="EMBL/GenBank/DDBJ databases">
        <title>Sequencing the genomes of 1000 actinobacteria strains.</title>
        <authorList>
            <person name="Klenk H.-P."/>
        </authorList>
    </citation>
    <scope>NUCLEOTIDE SEQUENCE [LARGE SCALE GENOMIC DNA]</scope>
    <source>
        <strain evidence="3 4">DSM 44709</strain>
    </source>
</reference>
<dbReference type="GO" id="GO:0042597">
    <property type="term" value="C:periplasmic space"/>
    <property type="evidence" value="ECO:0007669"/>
    <property type="project" value="UniProtKB-ARBA"/>
</dbReference>
<evidence type="ECO:0000259" key="2">
    <source>
        <dbReference type="Pfam" id="PF00496"/>
    </source>
</evidence>
<dbReference type="GO" id="GO:0043190">
    <property type="term" value="C:ATP-binding cassette (ABC) transporter complex"/>
    <property type="evidence" value="ECO:0007669"/>
    <property type="project" value="InterPro"/>
</dbReference>
<dbReference type="Proteomes" id="UP001240236">
    <property type="component" value="Unassembled WGS sequence"/>
</dbReference>
<feature type="domain" description="Solute-binding protein family 5" evidence="2">
    <location>
        <begin position="87"/>
        <end position="451"/>
    </location>
</feature>
<dbReference type="InterPro" id="IPR000914">
    <property type="entry name" value="SBP_5_dom"/>
</dbReference>
<sequence length="560" mass="60771">MSPTRRSVAMAIAGVLAAAALGACGESPNANRNNGGAATVLNIGMPNGPQTENHNPFLESSSASILGYRWQIYEPLALANVIRPADKPKPWLAQEYSWSADLKTLTVTAREGAKWSDGTAFSAEDIAFTYDLIGKTPAINRFALPIVSATATGNQASIVFERPQFVNEARILRDIAIVPKHLWSQIPDPSTDIIKNPVGTGPYTLKTFTPQTTTLSVRTEGYWQQLPQVKELRFTSYNDNNAQTTALANGESEWSFVFIPNYKTVYIDKDPENNKIFPAPVIGIHGLYINTTVKPFDDPVLRRAMNMVINRNDIFEQAAAGYFHPEITSVTGIPTPAGDPYIAPEFKGQTHKVDVEGAKALLTGAGYKLEGTTLKDKSGKPVKIKLTDPAPWSDYITSLEIVKDNLSQIGIEATLDKATQDAWQKSIEEGTFEASFRWTNGGATPYDMYQTIMDGNLLKPVGQAAQNGNFGRFDSPEATAALEAYANATDDAARTTAMNTLQKIFVEQMPMIPVGADNAGGAYNVKNWVGWPSAEDPYAPAQPTQPNAVDVILHLKPAGA</sequence>
<dbReference type="InterPro" id="IPR039424">
    <property type="entry name" value="SBP_5"/>
</dbReference>
<organism evidence="3 4">
    <name type="scientific">Catenuloplanes indicus</name>
    <dbReference type="NCBI Taxonomy" id="137267"/>
    <lineage>
        <taxon>Bacteria</taxon>
        <taxon>Bacillati</taxon>
        <taxon>Actinomycetota</taxon>
        <taxon>Actinomycetes</taxon>
        <taxon>Micromonosporales</taxon>
        <taxon>Micromonosporaceae</taxon>
        <taxon>Catenuloplanes</taxon>
    </lineage>
</organism>
<evidence type="ECO:0000313" key="4">
    <source>
        <dbReference type="Proteomes" id="UP001240236"/>
    </source>
</evidence>
<dbReference type="GO" id="GO:0015833">
    <property type="term" value="P:peptide transport"/>
    <property type="evidence" value="ECO:0007669"/>
    <property type="project" value="TreeGrafter"/>
</dbReference>
<feature type="signal peptide" evidence="1">
    <location>
        <begin position="1"/>
        <end position="22"/>
    </location>
</feature>
<dbReference type="PANTHER" id="PTHR30290:SF82">
    <property type="entry name" value="ABC-TYPE DIPEPTIDE_OLIGOPEPTIDE TRANSPORT SYSTEM, PERIPLASMIC COMPONENT"/>
    <property type="match status" value="1"/>
</dbReference>
<dbReference type="EMBL" id="JAUSUZ010000001">
    <property type="protein sequence ID" value="MDQ0371428.1"/>
    <property type="molecule type" value="Genomic_DNA"/>
</dbReference>
<dbReference type="PIRSF" id="PIRSF002741">
    <property type="entry name" value="MppA"/>
    <property type="match status" value="1"/>
</dbReference>
<feature type="chain" id="PRO_5042114930" evidence="1">
    <location>
        <begin position="23"/>
        <end position="560"/>
    </location>
</feature>
<dbReference type="Gene3D" id="3.40.190.10">
    <property type="entry name" value="Periplasmic binding protein-like II"/>
    <property type="match status" value="1"/>
</dbReference>
<dbReference type="RefSeq" id="WP_307248199.1">
    <property type="nucleotide sequence ID" value="NZ_JAUSUZ010000001.1"/>
</dbReference>
<keyword evidence="4" id="KW-1185">Reference proteome</keyword>
<comment type="caution">
    <text evidence="3">The sequence shown here is derived from an EMBL/GenBank/DDBJ whole genome shotgun (WGS) entry which is preliminary data.</text>
</comment>
<dbReference type="PROSITE" id="PS51257">
    <property type="entry name" value="PROKAR_LIPOPROTEIN"/>
    <property type="match status" value="1"/>
</dbReference>
<accession>A0AAE3W7I0</accession>
<keyword evidence="1" id="KW-0732">Signal</keyword>
<dbReference type="Pfam" id="PF00496">
    <property type="entry name" value="SBP_bac_5"/>
    <property type="match status" value="1"/>
</dbReference>
<dbReference type="GO" id="GO:1904680">
    <property type="term" value="F:peptide transmembrane transporter activity"/>
    <property type="evidence" value="ECO:0007669"/>
    <property type="project" value="TreeGrafter"/>
</dbReference>
<evidence type="ECO:0000256" key="1">
    <source>
        <dbReference type="SAM" id="SignalP"/>
    </source>
</evidence>